<dbReference type="EMBL" id="CP072788">
    <property type="protein sequence ID" value="QTR02161.1"/>
    <property type="molecule type" value="Genomic_DNA"/>
</dbReference>
<protein>
    <submittedName>
        <fullName evidence="1">Uncharacterized protein</fullName>
    </submittedName>
</protein>
<dbReference type="AlphaFoldDB" id="A0A8T8HUU9"/>
<evidence type="ECO:0000313" key="1">
    <source>
        <dbReference type="EMBL" id="QTR02161.1"/>
    </source>
</evidence>
<gene>
    <name evidence="1" type="ORF">J7S33_23590</name>
</gene>
<dbReference type="Proteomes" id="UP000671828">
    <property type="component" value="Chromosome"/>
</dbReference>
<evidence type="ECO:0000313" key="2">
    <source>
        <dbReference type="Proteomes" id="UP000671828"/>
    </source>
</evidence>
<reference evidence="1" key="1">
    <citation type="submission" date="2021-04" db="EMBL/GenBank/DDBJ databases">
        <title>Saccharothrix algeriensis WGS.</title>
        <authorList>
            <person name="Stuskova K."/>
            <person name="Hakalova E."/>
            <person name="Tebbal A.B."/>
            <person name="Eichmeier A."/>
        </authorList>
    </citation>
    <scope>NUCLEOTIDE SEQUENCE</scope>
    <source>
        <strain evidence="1">NRRL B-24137</strain>
    </source>
</reference>
<feature type="non-terminal residue" evidence="1">
    <location>
        <position position="79"/>
    </location>
</feature>
<accession>A0A8T8HUU9</accession>
<name>A0A8T8HUU9_9PSEU</name>
<sequence length="79" mass="7725">MNAKTAQGGSLDWKGKHNVLTGTVNTVGGVLATSMVGSLLEMPPTWALGGAAVGAVAHSVAAAGRGSTRPGVLARAAGW</sequence>
<organism evidence="1 2">
    <name type="scientific">Saccharothrix algeriensis</name>
    <dbReference type="NCBI Taxonomy" id="173560"/>
    <lineage>
        <taxon>Bacteria</taxon>
        <taxon>Bacillati</taxon>
        <taxon>Actinomycetota</taxon>
        <taxon>Actinomycetes</taxon>
        <taxon>Pseudonocardiales</taxon>
        <taxon>Pseudonocardiaceae</taxon>
        <taxon>Saccharothrix</taxon>
    </lineage>
</organism>
<proteinExistence type="predicted"/>